<reference evidence="1" key="1">
    <citation type="journal article" date="2021" name="Proc. Natl. Acad. Sci. U.S.A.">
        <title>A Catalog of Tens of Thousands of Viruses from Human Metagenomes Reveals Hidden Associations with Chronic Diseases.</title>
        <authorList>
            <person name="Tisza M.J."/>
            <person name="Buck C.B."/>
        </authorList>
    </citation>
    <scope>NUCLEOTIDE SEQUENCE</scope>
    <source>
        <strain evidence="1">CtYsL76</strain>
    </source>
</reference>
<organism evidence="1">
    <name type="scientific">CrAss-like virus sp. ctYsL76</name>
    <dbReference type="NCBI Taxonomy" id="2826826"/>
    <lineage>
        <taxon>Viruses</taxon>
        <taxon>Duplodnaviria</taxon>
        <taxon>Heunggongvirae</taxon>
        <taxon>Uroviricota</taxon>
        <taxon>Caudoviricetes</taxon>
        <taxon>Crassvirales</taxon>
    </lineage>
</organism>
<evidence type="ECO:0000313" key="1">
    <source>
        <dbReference type="EMBL" id="DAE20036.1"/>
    </source>
</evidence>
<accession>A0A8S5QN41</accession>
<sequence>MRITSFSSSHAQLGSTRTYEDFHKWLGEFRPIK</sequence>
<proteinExistence type="predicted"/>
<name>A0A8S5QN41_9CAUD</name>
<protein>
    <submittedName>
        <fullName evidence="1">Uncharacterized protein</fullName>
    </submittedName>
</protein>
<dbReference type="EMBL" id="BK015689">
    <property type="protein sequence ID" value="DAE20036.1"/>
    <property type="molecule type" value="Genomic_DNA"/>
</dbReference>